<dbReference type="PANTHER" id="PTHR11680">
    <property type="entry name" value="SERINE HYDROXYMETHYLTRANSFERASE"/>
    <property type="match status" value="1"/>
</dbReference>
<protein>
    <submittedName>
        <fullName evidence="6">Glycine hydroxymethyltransferase</fullName>
    </submittedName>
</protein>
<dbReference type="EMBL" id="UZAM01013053">
    <property type="protein sequence ID" value="VDP25126.1"/>
    <property type="molecule type" value="Genomic_DNA"/>
</dbReference>
<dbReference type="GO" id="GO:0004372">
    <property type="term" value="F:glycine hydroxymethyltransferase activity"/>
    <property type="evidence" value="ECO:0007669"/>
    <property type="project" value="TreeGrafter"/>
</dbReference>
<keyword evidence="2" id="KW-0663">Pyridoxal phosphate</keyword>
<accession>A0A183J1F3</accession>
<evidence type="ECO:0000256" key="1">
    <source>
        <dbReference type="ARBA" id="ARBA00001933"/>
    </source>
</evidence>
<reference evidence="6" key="1">
    <citation type="submission" date="2016-06" db="UniProtKB">
        <authorList>
            <consortium name="WormBaseParasite"/>
        </authorList>
    </citation>
    <scope>IDENTIFICATION</scope>
</reference>
<dbReference type="UniPathway" id="UPA00193"/>
<dbReference type="Gene3D" id="3.90.1150.10">
    <property type="entry name" value="Aspartate Aminotransferase, domain 1"/>
    <property type="match status" value="1"/>
</dbReference>
<evidence type="ECO:0000313" key="5">
    <source>
        <dbReference type="Proteomes" id="UP000270296"/>
    </source>
</evidence>
<evidence type="ECO:0000313" key="6">
    <source>
        <dbReference type="WBParaSite" id="SBAD_0001005001-mRNA-1"/>
    </source>
</evidence>
<dbReference type="GO" id="GO:0019264">
    <property type="term" value="P:glycine biosynthetic process from serine"/>
    <property type="evidence" value="ECO:0007669"/>
    <property type="project" value="TreeGrafter"/>
</dbReference>
<gene>
    <name evidence="4" type="ORF">SBAD_LOCUS9700</name>
</gene>
<dbReference type="InterPro" id="IPR039429">
    <property type="entry name" value="SHMT-like_dom"/>
</dbReference>
<reference evidence="4 5" key="2">
    <citation type="submission" date="2018-11" db="EMBL/GenBank/DDBJ databases">
        <authorList>
            <consortium name="Pathogen Informatics"/>
        </authorList>
    </citation>
    <scope>NUCLEOTIDE SEQUENCE [LARGE SCALE GENOMIC DNA]</scope>
</reference>
<organism evidence="6">
    <name type="scientific">Soboliphyme baturini</name>
    <dbReference type="NCBI Taxonomy" id="241478"/>
    <lineage>
        <taxon>Eukaryota</taxon>
        <taxon>Metazoa</taxon>
        <taxon>Ecdysozoa</taxon>
        <taxon>Nematoda</taxon>
        <taxon>Enoplea</taxon>
        <taxon>Dorylaimia</taxon>
        <taxon>Dioctophymatida</taxon>
        <taxon>Dioctophymatoidea</taxon>
        <taxon>Soboliphymatidae</taxon>
        <taxon>Soboliphyme</taxon>
    </lineage>
</organism>
<proteinExistence type="predicted"/>
<dbReference type="InterPro" id="IPR015421">
    <property type="entry name" value="PyrdxlP-dep_Trfase_major"/>
</dbReference>
<dbReference type="AlphaFoldDB" id="A0A183J1F3"/>
<dbReference type="InterPro" id="IPR049943">
    <property type="entry name" value="Ser_HO-MeTrfase-like"/>
</dbReference>
<dbReference type="SUPFAM" id="SSF53383">
    <property type="entry name" value="PLP-dependent transferases"/>
    <property type="match status" value="1"/>
</dbReference>
<evidence type="ECO:0000313" key="4">
    <source>
        <dbReference type="EMBL" id="VDP25126.1"/>
    </source>
</evidence>
<dbReference type="Proteomes" id="UP000270296">
    <property type="component" value="Unassembled WGS sequence"/>
</dbReference>
<dbReference type="GO" id="GO:0030170">
    <property type="term" value="F:pyridoxal phosphate binding"/>
    <property type="evidence" value="ECO:0007669"/>
    <property type="project" value="TreeGrafter"/>
</dbReference>
<keyword evidence="5" id="KW-1185">Reference proteome</keyword>
<evidence type="ECO:0000256" key="2">
    <source>
        <dbReference type="ARBA" id="ARBA00022898"/>
    </source>
</evidence>
<dbReference type="PANTHER" id="PTHR11680:SF59">
    <property type="entry name" value="SERINE HYDROXYMETHYLTRANSFERASE, CYTOSOLIC"/>
    <property type="match status" value="1"/>
</dbReference>
<sequence length="196" mass="21792">MQCILKNLNLRITLGIRKRTAKGEPIMYDLESKIDQAVFPGLQGGPHENTISAMAVAFKQAQTTEFYDYQVQVLKNAQALANRLMHHGYELATGGTDNHLCLLDLRPLGTDGARVEFVLELMGIACNKNTCPGDKSAMKPGGIQCTLKYQPNAGKLLKDFKAFCLKDEQFKAEVAAKKAQVEKFTDRFEMPGFDNF</sequence>
<dbReference type="InterPro" id="IPR015424">
    <property type="entry name" value="PyrdxlP-dep_Trfase"/>
</dbReference>
<evidence type="ECO:0000259" key="3">
    <source>
        <dbReference type="Pfam" id="PF00464"/>
    </source>
</evidence>
<name>A0A183J1F3_9BILA</name>
<dbReference type="InterPro" id="IPR015422">
    <property type="entry name" value="PyrdxlP-dep_Trfase_small"/>
</dbReference>
<dbReference type="GO" id="GO:0005739">
    <property type="term" value="C:mitochondrion"/>
    <property type="evidence" value="ECO:0007669"/>
    <property type="project" value="TreeGrafter"/>
</dbReference>
<comment type="cofactor">
    <cofactor evidence="1">
        <name>pyridoxal 5'-phosphate</name>
        <dbReference type="ChEBI" id="CHEBI:597326"/>
    </cofactor>
</comment>
<feature type="domain" description="Serine hydroxymethyltransferase-like" evidence="3">
    <location>
        <begin position="15"/>
        <end position="145"/>
    </location>
</feature>
<dbReference type="Gene3D" id="3.40.640.10">
    <property type="entry name" value="Type I PLP-dependent aspartate aminotransferase-like (Major domain)"/>
    <property type="match status" value="1"/>
</dbReference>
<dbReference type="GO" id="GO:0035999">
    <property type="term" value="P:tetrahydrofolate interconversion"/>
    <property type="evidence" value="ECO:0007669"/>
    <property type="project" value="UniProtKB-UniPathway"/>
</dbReference>
<dbReference type="WBParaSite" id="SBAD_0001005001-mRNA-1">
    <property type="protein sequence ID" value="SBAD_0001005001-mRNA-1"/>
    <property type="gene ID" value="SBAD_0001005001"/>
</dbReference>
<dbReference type="OrthoDB" id="10265628at2759"/>
<dbReference type="Pfam" id="PF00464">
    <property type="entry name" value="SHMT"/>
    <property type="match status" value="1"/>
</dbReference>